<feature type="signal peptide" evidence="1">
    <location>
        <begin position="1"/>
        <end position="26"/>
    </location>
</feature>
<feature type="chain" id="PRO_5007852755" evidence="1">
    <location>
        <begin position="27"/>
        <end position="50"/>
    </location>
</feature>
<organism evidence="2 3">
    <name type="scientific">Daphnia magna</name>
    <dbReference type="NCBI Taxonomy" id="35525"/>
    <lineage>
        <taxon>Eukaryota</taxon>
        <taxon>Metazoa</taxon>
        <taxon>Ecdysozoa</taxon>
        <taxon>Arthropoda</taxon>
        <taxon>Crustacea</taxon>
        <taxon>Branchiopoda</taxon>
        <taxon>Diplostraca</taxon>
        <taxon>Cladocera</taxon>
        <taxon>Anomopoda</taxon>
        <taxon>Daphniidae</taxon>
        <taxon>Daphnia</taxon>
    </lineage>
</organism>
<evidence type="ECO:0000313" key="3">
    <source>
        <dbReference type="Proteomes" id="UP000076858"/>
    </source>
</evidence>
<evidence type="ECO:0000313" key="2">
    <source>
        <dbReference type="EMBL" id="KZS08259.1"/>
    </source>
</evidence>
<dbReference type="Proteomes" id="UP000076858">
    <property type="component" value="Unassembled WGS sequence"/>
</dbReference>
<protein>
    <submittedName>
        <fullName evidence="2">Uncharacterized protein</fullName>
    </submittedName>
</protein>
<accession>A0A164R1N0</accession>
<proteinExistence type="predicted"/>
<gene>
    <name evidence="2" type="ORF">APZ42_027821</name>
</gene>
<sequence>MRRKTERQKFGIFKWFFLSLVRTGETTEEAAGVNIRRRGNTYKIRRFSPM</sequence>
<reference evidence="2 3" key="1">
    <citation type="submission" date="2016-03" db="EMBL/GenBank/DDBJ databases">
        <title>EvidentialGene: Evidence-directed Construction of Genes on Genomes.</title>
        <authorList>
            <person name="Gilbert D.G."/>
            <person name="Choi J.-H."/>
            <person name="Mockaitis K."/>
            <person name="Colbourne J."/>
            <person name="Pfrender M."/>
        </authorList>
    </citation>
    <scope>NUCLEOTIDE SEQUENCE [LARGE SCALE GENOMIC DNA]</scope>
    <source>
        <strain evidence="2 3">Xinb3</strain>
        <tissue evidence="2">Complete organism</tissue>
    </source>
</reference>
<dbReference type="EMBL" id="LRGB01002268">
    <property type="protein sequence ID" value="KZS08259.1"/>
    <property type="molecule type" value="Genomic_DNA"/>
</dbReference>
<name>A0A164R1N0_9CRUS</name>
<dbReference type="AlphaFoldDB" id="A0A164R1N0"/>
<keyword evidence="3" id="KW-1185">Reference proteome</keyword>
<evidence type="ECO:0000256" key="1">
    <source>
        <dbReference type="SAM" id="SignalP"/>
    </source>
</evidence>
<keyword evidence="1" id="KW-0732">Signal</keyword>
<comment type="caution">
    <text evidence="2">The sequence shown here is derived from an EMBL/GenBank/DDBJ whole genome shotgun (WGS) entry which is preliminary data.</text>
</comment>